<name>A0A136PMZ0_9ACTN</name>
<feature type="transmembrane region" description="Helical" evidence="1">
    <location>
        <begin position="20"/>
        <end position="40"/>
    </location>
</feature>
<keyword evidence="1" id="KW-1133">Transmembrane helix</keyword>
<comment type="caution">
    <text evidence="2">The sequence shown here is derived from an EMBL/GenBank/DDBJ whole genome shotgun (WGS) entry which is preliminary data.</text>
</comment>
<keyword evidence="3" id="KW-1185">Reference proteome</keyword>
<protein>
    <submittedName>
        <fullName evidence="2">Uncharacterized protein</fullName>
    </submittedName>
</protein>
<keyword evidence="1" id="KW-0472">Membrane</keyword>
<evidence type="ECO:0000313" key="2">
    <source>
        <dbReference type="EMBL" id="KXK59697.1"/>
    </source>
</evidence>
<proteinExistence type="predicted"/>
<dbReference type="OrthoDB" id="3404022at2"/>
<dbReference type="AlphaFoldDB" id="A0A136PMZ0"/>
<evidence type="ECO:0000313" key="3">
    <source>
        <dbReference type="Proteomes" id="UP000070620"/>
    </source>
</evidence>
<feature type="transmembrane region" description="Helical" evidence="1">
    <location>
        <begin position="52"/>
        <end position="71"/>
    </location>
</feature>
<accession>A0A136PMZ0</accession>
<reference evidence="2 3" key="1">
    <citation type="submission" date="2016-01" db="EMBL/GenBank/DDBJ databases">
        <title>Whole genome sequence and analysis of Micromonospora rosaria DSM 803, which can produce antibacterial substance rosamicin.</title>
        <authorList>
            <person name="Yang H."/>
            <person name="He X."/>
            <person name="Zhu D."/>
        </authorList>
    </citation>
    <scope>NUCLEOTIDE SEQUENCE [LARGE SCALE GENOMIC DNA]</scope>
    <source>
        <strain evidence="2 3">DSM 803</strain>
    </source>
</reference>
<organism evidence="2 3">
    <name type="scientific">Micromonospora rosaria</name>
    <dbReference type="NCBI Taxonomy" id="47874"/>
    <lineage>
        <taxon>Bacteria</taxon>
        <taxon>Bacillati</taxon>
        <taxon>Actinomycetota</taxon>
        <taxon>Actinomycetes</taxon>
        <taxon>Micromonosporales</taxon>
        <taxon>Micromonosporaceae</taxon>
        <taxon>Micromonospora</taxon>
    </lineage>
</organism>
<evidence type="ECO:0000256" key="1">
    <source>
        <dbReference type="SAM" id="Phobius"/>
    </source>
</evidence>
<dbReference type="EMBL" id="LRQV01000100">
    <property type="protein sequence ID" value="KXK59697.1"/>
    <property type="molecule type" value="Genomic_DNA"/>
</dbReference>
<keyword evidence="1" id="KW-0812">Transmembrane</keyword>
<dbReference type="RefSeq" id="WP_067370085.1">
    <property type="nucleotide sequence ID" value="NZ_JBIUBN010000018.1"/>
</dbReference>
<sequence>MDDMSRSPVLAEEAVLGLLLPFWQVVIGAFVLVAVLVSIGRLARRGPSRMTTALLVTAGAIACFAVVGVLLQG</sequence>
<gene>
    <name evidence="2" type="ORF">AWW66_22720</name>
</gene>
<dbReference type="Proteomes" id="UP000070620">
    <property type="component" value="Unassembled WGS sequence"/>
</dbReference>